<comment type="caution">
    <text evidence="1">The sequence shown here is derived from an EMBL/GenBank/DDBJ whole genome shotgun (WGS) entry which is preliminary data.</text>
</comment>
<dbReference type="SUPFAM" id="SSF51735">
    <property type="entry name" value="NAD(P)-binding Rossmann-fold domains"/>
    <property type="match status" value="1"/>
</dbReference>
<sequence>MKASGYSKYADVLMPAPPDDGSKELWRLYTTSLIDACASLRPVGATRRAADAVIVTASSEAAFRRLECYIRDGGWIVCSGVPYRLEISLSIHDVVERNLHVTGPLMGGPAVSLEVMRYICDRQILPKKTLVSMEDIPKQMHELVNCSTYGKVVAKIQEPLDFPSRYFS</sequence>
<keyword evidence="2" id="KW-1185">Reference proteome</keyword>
<dbReference type="AlphaFoldDB" id="A0AAN7C5K6"/>
<accession>A0AAN7C5K6</accession>
<dbReference type="InterPro" id="IPR036291">
    <property type="entry name" value="NAD(P)-bd_dom_sf"/>
</dbReference>
<organism evidence="1 2">
    <name type="scientific">Achaetomium macrosporum</name>
    <dbReference type="NCBI Taxonomy" id="79813"/>
    <lineage>
        <taxon>Eukaryota</taxon>
        <taxon>Fungi</taxon>
        <taxon>Dikarya</taxon>
        <taxon>Ascomycota</taxon>
        <taxon>Pezizomycotina</taxon>
        <taxon>Sordariomycetes</taxon>
        <taxon>Sordariomycetidae</taxon>
        <taxon>Sordariales</taxon>
        <taxon>Chaetomiaceae</taxon>
        <taxon>Achaetomium</taxon>
    </lineage>
</organism>
<protein>
    <recommendedName>
        <fullName evidence="3">Alcohol dehydrogenase-like C-terminal domain-containing protein</fullName>
    </recommendedName>
</protein>
<dbReference type="EMBL" id="MU860267">
    <property type="protein sequence ID" value="KAK4235437.1"/>
    <property type="molecule type" value="Genomic_DNA"/>
</dbReference>
<dbReference type="Gene3D" id="3.40.50.720">
    <property type="entry name" value="NAD(P)-binding Rossmann-like Domain"/>
    <property type="match status" value="1"/>
</dbReference>
<dbReference type="Proteomes" id="UP001303760">
    <property type="component" value="Unassembled WGS sequence"/>
</dbReference>
<reference evidence="1" key="1">
    <citation type="journal article" date="2023" name="Mol. Phylogenet. Evol.">
        <title>Genome-scale phylogeny and comparative genomics of the fungal order Sordariales.</title>
        <authorList>
            <person name="Hensen N."/>
            <person name="Bonometti L."/>
            <person name="Westerberg I."/>
            <person name="Brannstrom I.O."/>
            <person name="Guillou S."/>
            <person name="Cros-Aarteil S."/>
            <person name="Calhoun S."/>
            <person name="Haridas S."/>
            <person name="Kuo A."/>
            <person name="Mondo S."/>
            <person name="Pangilinan J."/>
            <person name="Riley R."/>
            <person name="LaButti K."/>
            <person name="Andreopoulos B."/>
            <person name="Lipzen A."/>
            <person name="Chen C."/>
            <person name="Yan M."/>
            <person name="Daum C."/>
            <person name="Ng V."/>
            <person name="Clum A."/>
            <person name="Steindorff A."/>
            <person name="Ohm R.A."/>
            <person name="Martin F."/>
            <person name="Silar P."/>
            <person name="Natvig D.O."/>
            <person name="Lalanne C."/>
            <person name="Gautier V."/>
            <person name="Ament-Velasquez S.L."/>
            <person name="Kruys A."/>
            <person name="Hutchinson M.I."/>
            <person name="Powell A.J."/>
            <person name="Barry K."/>
            <person name="Miller A.N."/>
            <person name="Grigoriev I.V."/>
            <person name="Debuchy R."/>
            <person name="Gladieux P."/>
            <person name="Hiltunen Thoren M."/>
            <person name="Johannesson H."/>
        </authorList>
    </citation>
    <scope>NUCLEOTIDE SEQUENCE</scope>
    <source>
        <strain evidence="1">CBS 532.94</strain>
    </source>
</reference>
<proteinExistence type="predicted"/>
<evidence type="ECO:0000313" key="2">
    <source>
        <dbReference type="Proteomes" id="UP001303760"/>
    </source>
</evidence>
<dbReference type="Gene3D" id="3.90.180.10">
    <property type="entry name" value="Medium-chain alcohol dehydrogenases, catalytic domain"/>
    <property type="match status" value="1"/>
</dbReference>
<reference evidence="1" key="2">
    <citation type="submission" date="2023-05" db="EMBL/GenBank/DDBJ databases">
        <authorList>
            <consortium name="Lawrence Berkeley National Laboratory"/>
            <person name="Steindorff A."/>
            <person name="Hensen N."/>
            <person name="Bonometti L."/>
            <person name="Westerberg I."/>
            <person name="Brannstrom I.O."/>
            <person name="Guillou S."/>
            <person name="Cros-Aarteil S."/>
            <person name="Calhoun S."/>
            <person name="Haridas S."/>
            <person name="Kuo A."/>
            <person name="Mondo S."/>
            <person name="Pangilinan J."/>
            <person name="Riley R."/>
            <person name="Labutti K."/>
            <person name="Andreopoulos B."/>
            <person name="Lipzen A."/>
            <person name="Chen C."/>
            <person name="Yanf M."/>
            <person name="Daum C."/>
            <person name="Ng V."/>
            <person name="Clum A."/>
            <person name="Ohm R."/>
            <person name="Martin F."/>
            <person name="Silar P."/>
            <person name="Natvig D."/>
            <person name="Lalanne C."/>
            <person name="Gautier V."/>
            <person name="Ament-Velasquez S.L."/>
            <person name="Kruys A."/>
            <person name="Hutchinson M.I."/>
            <person name="Powell A.J."/>
            <person name="Barry K."/>
            <person name="Miller A.N."/>
            <person name="Grigoriev I.V."/>
            <person name="Debuchy R."/>
            <person name="Gladieux P."/>
            <person name="Thoren M.H."/>
            <person name="Johannesson H."/>
        </authorList>
    </citation>
    <scope>NUCLEOTIDE SEQUENCE</scope>
    <source>
        <strain evidence="1">CBS 532.94</strain>
    </source>
</reference>
<gene>
    <name evidence="1" type="ORF">C8A03DRAFT_36704</name>
</gene>
<evidence type="ECO:0008006" key="3">
    <source>
        <dbReference type="Google" id="ProtNLM"/>
    </source>
</evidence>
<evidence type="ECO:0000313" key="1">
    <source>
        <dbReference type="EMBL" id="KAK4235437.1"/>
    </source>
</evidence>
<name>A0AAN7C5K6_9PEZI</name>